<gene>
    <name evidence="2" type="ORF">GF867_12645</name>
</gene>
<protein>
    <submittedName>
        <fullName evidence="2">CHAP domain-containing protein</fullName>
    </submittedName>
</protein>
<reference evidence="2 3" key="1">
    <citation type="submission" date="2019-11" db="EMBL/GenBank/DDBJ databases">
        <title>Characterisation of Fundicoccus ignavus gen. nov. sp. nov., a novel genus of the family Aerococcaceae from bulk tank milk.</title>
        <authorList>
            <person name="Siebert A."/>
            <person name="Huptas C."/>
            <person name="Wenning M."/>
            <person name="Scherer S."/>
            <person name="Doll E.V."/>
        </authorList>
    </citation>
    <scope>NUCLEOTIDE SEQUENCE [LARGE SCALE GENOMIC DNA]</scope>
    <source>
        <strain evidence="2 3">DSM 109652</strain>
    </source>
</reference>
<evidence type="ECO:0000313" key="2">
    <source>
        <dbReference type="EMBL" id="MRJ48395.1"/>
    </source>
</evidence>
<dbReference type="Pfam" id="PF05257">
    <property type="entry name" value="CHAP"/>
    <property type="match status" value="1"/>
</dbReference>
<accession>A0A844CKU5</accession>
<dbReference type="InterPro" id="IPR038765">
    <property type="entry name" value="Papain-like_cys_pep_sf"/>
</dbReference>
<dbReference type="Proteomes" id="UP000440066">
    <property type="component" value="Unassembled WGS sequence"/>
</dbReference>
<evidence type="ECO:0000259" key="1">
    <source>
        <dbReference type="SMART" id="SM01095"/>
    </source>
</evidence>
<sequence>MTAKQVVAIAVKYVGAWQNGPVHKAMIDRYNAVLPRPSGYKMTYQDAWCDAFVTVIADEAGVSALTGRECGVERHIKLMRSLGIWLGRVRPAVGDLVTFDWDGGGFADHIGWVAEVSGERFRTVEGNSNGKVAQHWFAWNDWRIKGFGRPKYKDAGGISMPITQKTVEDLAKEVLLGIWGNSPARSAALTQAGYDASAVQKRVNELLKDVASGEGAGSNASGSIVVPKRVQVLKTASRFYTGEMLDAWVKGTTFDVMERRVQTDHVLTYLLGYQGGVIGWLAEGDVKVV</sequence>
<name>A0A844CKU5_9LACT</name>
<dbReference type="InterPro" id="IPR013168">
    <property type="entry name" value="Cpl_7_lyso_C"/>
</dbReference>
<dbReference type="RefSeq" id="WP_153833443.1">
    <property type="nucleotide sequence ID" value="NZ_WJQT01000029.1"/>
</dbReference>
<dbReference type="SMART" id="SM01095">
    <property type="entry name" value="Cpl-7"/>
    <property type="match status" value="1"/>
</dbReference>
<dbReference type="Pfam" id="PF08230">
    <property type="entry name" value="CW_7"/>
    <property type="match status" value="1"/>
</dbReference>
<feature type="domain" description="Cpl-7 lysozyme C-terminal" evidence="1">
    <location>
        <begin position="167"/>
        <end position="208"/>
    </location>
</feature>
<comment type="caution">
    <text evidence="2">The sequence shown here is derived from an EMBL/GenBank/DDBJ whole genome shotgun (WGS) entry which is preliminary data.</text>
</comment>
<dbReference type="SUPFAM" id="SSF54001">
    <property type="entry name" value="Cysteine proteinases"/>
    <property type="match status" value="1"/>
</dbReference>
<proteinExistence type="predicted"/>
<evidence type="ECO:0000313" key="3">
    <source>
        <dbReference type="Proteomes" id="UP000440066"/>
    </source>
</evidence>
<dbReference type="InterPro" id="IPR007921">
    <property type="entry name" value="CHAP_dom"/>
</dbReference>
<dbReference type="AlphaFoldDB" id="A0A844CKU5"/>
<organism evidence="2 3">
    <name type="scientific">Fundicoccus ignavus</name>
    <dbReference type="NCBI Taxonomy" id="2664442"/>
    <lineage>
        <taxon>Bacteria</taxon>
        <taxon>Bacillati</taxon>
        <taxon>Bacillota</taxon>
        <taxon>Bacilli</taxon>
        <taxon>Lactobacillales</taxon>
        <taxon>Aerococcaceae</taxon>
        <taxon>Fundicoccus</taxon>
    </lineage>
</organism>
<dbReference type="EMBL" id="WJQT01000029">
    <property type="protein sequence ID" value="MRJ48395.1"/>
    <property type="molecule type" value="Genomic_DNA"/>
</dbReference>